<accession>A0A2C9CNA9</accession>
<dbReference type="InterPro" id="IPR025877">
    <property type="entry name" value="MobA-like_NTP_Trfase"/>
</dbReference>
<dbReference type="SUPFAM" id="SSF53448">
    <property type="entry name" value="Nucleotide-diphospho-sugar transferases"/>
    <property type="match status" value="1"/>
</dbReference>
<reference evidence="6" key="1">
    <citation type="submission" date="2017-09" db="EMBL/GenBank/DDBJ databases">
        <authorList>
            <person name="Varghese N."/>
            <person name="Submissions S."/>
        </authorList>
    </citation>
    <scope>NUCLEOTIDE SEQUENCE [LARGE SCALE GENOMIC DNA]</scope>
    <source>
        <strain evidence="6">C7</strain>
    </source>
</reference>
<keyword evidence="2 5" id="KW-0548">Nucleotidyltransferase</keyword>
<dbReference type="GO" id="GO:0016779">
    <property type="term" value="F:nucleotidyltransferase activity"/>
    <property type="evidence" value="ECO:0007669"/>
    <property type="project" value="UniProtKB-KW"/>
</dbReference>
<dbReference type="PANTHER" id="PTHR43584">
    <property type="entry name" value="NUCLEOTIDYL TRANSFERASE"/>
    <property type="match status" value="1"/>
</dbReference>
<dbReference type="PANTHER" id="PTHR43584:SF8">
    <property type="entry name" value="N-ACETYLMURAMATE ALPHA-1-PHOSPHATE URIDYLYLTRANSFERASE"/>
    <property type="match status" value="1"/>
</dbReference>
<evidence type="ECO:0000256" key="2">
    <source>
        <dbReference type="ARBA" id="ARBA00022695"/>
    </source>
</evidence>
<evidence type="ECO:0000313" key="5">
    <source>
        <dbReference type="EMBL" id="SOH92680.1"/>
    </source>
</evidence>
<evidence type="ECO:0000256" key="1">
    <source>
        <dbReference type="ARBA" id="ARBA00022679"/>
    </source>
</evidence>
<evidence type="ECO:0000256" key="3">
    <source>
        <dbReference type="ARBA" id="ARBA00022842"/>
    </source>
</evidence>
<dbReference type="Gene3D" id="3.90.550.10">
    <property type="entry name" value="Spore Coat Polysaccharide Biosynthesis Protein SpsA, Chain A"/>
    <property type="match status" value="1"/>
</dbReference>
<sequence length="234" mass="24903">MSLPDVAMVFAAGFGTRMGALTKDVPKPLLRAGGATLLDHALDRLARGGVSRAVINTHYHADQVAQAVAHRSAPAVHLSYEPDILETGGGMRVALPHLSDPVISVNPDAIWAATADPLSVLKQAWRPQMQALLLLVPVAQCRAYSRAGDFDLAADSQLIRRGAAPAAPYVYSGWQILRTERLHDVAEEKFSLNVVWNAMNAAGGLFGVICDQPWVDVGTPAGLQAADQILSEGE</sequence>
<dbReference type="CDD" id="cd06422">
    <property type="entry name" value="NTP_transferase_like_1"/>
    <property type="match status" value="1"/>
</dbReference>
<keyword evidence="1 5" id="KW-0808">Transferase</keyword>
<dbReference type="OrthoDB" id="9788272at2"/>
<keyword evidence="3" id="KW-0460">Magnesium</keyword>
<dbReference type="AlphaFoldDB" id="A0A2C9CNA9"/>
<feature type="domain" description="MobA-like NTP transferase" evidence="4">
    <location>
        <begin position="7"/>
        <end position="114"/>
    </location>
</feature>
<dbReference type="InterPro" id="IPR050065">
    <property type="entry name" value="GlmU-like"/>
</dbReference>
<name>A0A2C9CNA9_9RHOB</name>
<protein>
    <submittedName>
        <fullName evidence="5">MurNAc alpha-1-phosphate uridylyltransferase</fullName>
    </submittedName>
</protein>
<proteinExistence type="predicted"/>
<dbReference type="Pfam" id="PF12804">
    <property type="entry name" value="NTP_transf_3"/>
    <property type="match status" value="1"/>
</dbReference>
<dbReference type="EMBL" id="OCTN01000001">
    <property type="protein sequence ID" value="SOH92680.1"/>
    <property type="molecule type" value="Genomic_DNA"/>
</dbReference>
<dbReference type="RefSeq" id="WP_097928247.1">
    <property type="nucleotide sequence ID" value="NZ_OCTN01000001.1"/>
</dbReference>
<evidence type="ECO:0000259" key="4">
    <source>
        <dbReference type="Pfam" id="PF12804"/>
    </source>
</evidence>
<keyword evidence="6" id="KW-1185">Reference proteome</keyword>
<evidence type="ECO:0000313" key="6">
    <source>
        <dbReference type="Proteomes" id="UP000220034"/>
    </source>
</evidence>
<organism evidence="5 6">
    <name type="scientific">Pontivivens marinum</name>
    <dbReference type="NCBI Taxonomy" id="1690039"/>
    <lineage>
        <taxon>Bacteria</taxon>
        <taxon>Pseudomonadati</taxon>
        <taxon>Pseudomonadota</taxon>
        <taxon>Alphaproteobacteria</taxon>
        <taxon>Rhodobacterales</taxon>
        <taxon>Paracoccaceae</taxon>
        <taxon>Pontivivens</taxon>
    </lineage>
</organism>
<dbReference type="InterPro" id="IPR029044">
    <property type="entry name" value="Nucleotide-diphossugar_trans"/>
</dbReference>
<gene>
    <name evidence="5" type="ORF">SAMN06273572_101528</name>
</gene>
<dbReference type="Proteomes" id="UP000220034">
    <property type="component" value="Unassembled WGS sequence"/>
</dbReference>